<name>G3BGT4_9ASPA</name>
<feature type="non-terminal residue" evidence="1">
    <location>
        <position position="177"/>
    </location>
</feature>
<protein>
    <submittedName>
        <fullName evidence="1">Senescence-associated protein 29</fullName>
    </submittedName>
</protein>
<feature type="non-terminal residue" evidence="1">
    <location>
        <position position="1"/>
    </location>
</feature>
<sequence>YRKCDSSGLIFISSVSTPSSSAHSLFIFLFEKTHLKIISLQADFCKDSEERIGGAILGRAVPCDPPELHAVGRVRAPAGAPAQHSRPDHQRLGCDHRAHLRPPLPLLLAGLETASRARLSCRGDRVRRCHRPSRHRFCSHVGAEVARHRNILCLFRDDDVRCSLVSHGMFLSLFRNG</sequence>
<proteinExistence type="evidence at transcript level"/>
<evidence type="ECO:0000313" key="1">
    <source>
        <dbReference type="EMBL" id="ADM18309.1"/>
    </source>
</evidence>
<dbReference type="AlphaFoldDB" id="G3BGT4"/>
<dbReference type="EMBL" id="GQ495905">
    <property type="protein sequence ID" value="ADM18309.1"/>
    <property type="molecule type" value="mRNA"/>
</dbReference>
<accession>G3BGT4</accession>
<organism evidence="1">
    <name type="scientific">Gladiolus grandiflorus</name>
    <dbReference type="NCBI Taxonomy" id="378406"/>
    <lineage>
        <taxon>Eukaryota</taxon>
        <taxon>Viridiplantae</taxon>
        <taxon>Streptophyta</taxon>
        <taxon>Embryophyta</taxon>
        <taxon>Tracheophyta</taxon>
        <taxon>Spermatophyta</taxon>
        <taxon>Magnoliopsida</taxon>
        <taxon>Liliopsida</taxon>
        <taxon>Asparagales</taxon>
        <taxon>Iridaceae</taxon>
        <taxon>Crocoideae</taxon>
        <taxon>Gladioleae</taxon>
        <taxon>Gladiolus</taxon>
    </lineage>
</organism>
<reference evidence="1" key="1">
    <citation type="submission" date="2009-08" db="EMBL/GenBank/DDBJ databases">
        <title>Molecular characterization of senescence-related genes from Gladiolus.</title>
        <authorList>
            <person name="Azeez A."/>
            <person name="Sane A.P."/>
            <person name="Nath P."/>
        </authorList>
    </citation>
    <scope>NUCLEOTIDE SEQUENCE</scope>
</reference>